<dbReference type="RefSeq" id="WP_111062566.1">
    <property type="nucleotide sequence ID" value="NZ_JBHUCU010000027.1"/>
</dbReference>
<dbReference type="Proteomes" id="UP000249248">
    <property type="component" value="Unassembled WGS sequence"/>
</dbReference>
<dbReference type="Pfam" id="PF11845">
    <property type="entry name" value="Tll0287-like"/>
    <property type="match status" value="1"/>
</dbReference>
<dbReference type="GO" id="GO:0046872">
    <property type="term" value="F:metal ion binding"/>
    <property type="evidence" value="ECO:0007669"/>
    <property type="project" value="UniProtKB-KW"/>
</dbReference>
<keyword evidence="1 4" id="KW-0349">Heme</keyword>
<dbReference type="InterPro" id="IPR036909">
    <property type="entry name" value="Cyt_c-like_dom_sf"/>
</dbReference>
<dbReference type="GO" id="GO:0009055">
    <property type="term" value="F:electron transfer activity"/>
    <property type="evidence" value="ECO:0007669"/>
    <property type="project" value="InterPro"/>
</dbReference>
<organism evidence="6 7">
    <name type="scientific">Putridiphycobacter roseus</name>
    <dbReference type="NCBI Taxonomy" id="2219161"/>
    <lineage>
        <taxon>Bacteria</taxon>
        <taxon>Pseudomonadati</taxon>
        <taxon>Bacteroidota</taxon>
        <taxon>Flavobacteriia</taxon>
        <taxon>Flavobacteriales</taxon>
        <taxon>Crocinitomicaceae</taxon>
        <taxon>Putridiphycobacter</taxon>
    </lineage>
</organism>
<dbReference type="SUPFAM" id="SSF46626">
    <property type="entry name" value="Cytochrome c"/>
    <property type="match status" value="1"/>
</dbReference>
<dbReference type="InterPro" id="IPR009056">
    <property type="entry name" value="Cyt_c-like_dom"/>
</dbReference>
<dbReference type="AlphaFoldDB" id="A0A2W1NI49"/>
<dbReference type="EMBL" id="QKSB01000003">
    <property type="protein sequence ID" value="PZE17606.1"/>
    <property type="molecule type" value="Genomic_DNA"/>
</dbReference>
<dbReference type="PROSITE" id="PS51007">
    <property type="entry name" value="CYTC"/>
    <property type="match status" value="1"/>
</dbReference>
<evidence type="ECO:0000256" key="4">
    <source>
        <dbReference type="PROSITE-ProRule" id="PRU00433"/>
    </source>
</evidence>
<dbReference type="InterPro" id="IPR021796">
    <property type="entry name" value="Tll0287-like_dom"/>
</dbReference>
<proteinExistence type="predicted"/>
<evidence type="ECO:0000313" key="7">
    <source>
        <dbReference type="Proteomes" id="UP000249248"/>
    </source>
</evidence>
<evidence type="ECO:0000256" key="3">
    <source>
        <dbReference type="ARBA" id="ARBA00023004"/>
    </source>
</evidence>
<evidence type="ECO:0000259" key="5">
    <source>
        <dbReference type="PROSITE" id="PS51007"/>
    </source>
</evidence>
<feature type="domain" description="Cytochrome c" evidence="5">
    <location>
        <begin position="40"/>
        <end position="137"/>
    </location>
</feature>
<dbReference type="GO" id="GO:0020037">
    <property type="term" value="F:heme binding"/>
    <property type="evidence" value="ECO:0007669"/>
    <property type="project" value="InterPro"/>
</dbReference>
<evidence type="ECO:0000256" key="2">
    <source>
        <dbReference type="ARBA" id="ARBA00022723"/>
    </source>
</evidence>
<evidence type="ECO:0000313" key="6">
    <source>
        <dbReference type="EMBL" id="PZE17606.1"/>
    </source>
</evidence>
<sequence length="324" mass="36384">MKIFVWSAAILFLGAFTNSCESNNENKLTDLTSDSLLESQTAMKALDLMQSKCFACHGSDGHLENRIAPPMIAIKKHYKNEHTTLEQFTNDIKSFVNNPTEENVKMTGAFKRFGLMPKMNFPEEELNLISAYLYHNEIKEPAWFKEHYKKEQSNKSATEEPAILTPLENGLQLALKAKKILGKNLMGAINKQGSTYAVEFCNLKANYLIDSMSNALNAHIKRVSDKPRNANAQANAKEAVIIQQFKNTLKEGKAITGVLAETENSKIGYYPILTNQMCLQCHGVPNTQIEDKTLRKINTLYPTDKAVGYGINELRGIWVVEMAQ</sequence>
<reference evidence="6 7" key="1">
    <citation type="submission" date="2018-06" db="EMBL/GenBank/DDBJ databases">
        <title>The draft genome sequence of Crocinitomix sp. SM1701.</title>
        <authorList>
            <person name="Zhang X."/>
        </authorList>
    </citation>
    <scope>NUCLEOTIDE SEQUENCE [LARGE SCALE GENOMIC DNA]</scope>
    <source>
        <strain evidence="6 7">SM1701</strain>
    </source>
</reference>
<protein>
    <submittedName>
        <fullName evidence="6">Cytochrome c family protein</fullName>
    </submittedName>
</protein>
<gene>
    <name evidence="6" type="ORF">DNU06_07190</name>
</gene>
<keyword evidence="7" id="KW-1185">Reference proteome</keyword>
<dbReference type="Gene3D" id="1.10.760.10">
    <property type="entry name" value="Cytochrome c-like domain"/>
    <property type="match status" value="1"/>
</dbReference>
<keyword evidence="2 4" id="KW-0479">Metal-binding</keyword>
<dbReference type="OrthoDB" id="1494333at2"/>
<keyword evidence="3 4" id="KW-0408">Iron</keyword>
<comment type="caution">
    <text evidence="6">The sequence shown here is derived from an EMBL/GenBank/DDBJ whole genome shotgun (WGS) entry which is preliminary data.</text>
</comment>
<accession>A0A2W1NI49</accession>
<name>A0A2W1NI49_9FLAO</name>
<evidence type="ECO:0000256" key="1">
    <source>
        <dbReference type="ARBA" id="ARBA00022617"/>
    </source>
</evidence>